<evidence type="ECO:0000256" key="2">
    <source>
        <dbReference type="ARBA" id="ARBA00022603"/>
    </source>
</evidence>
<keyword evidence="9" id="KW-1185">Reference proteome</keyword>
<dbReference type="GO" id="GO:0008168">
    <property type="term" value="F:methyltransferase activity"/>
    <property type="evidence" value="ECO:0007669"/>
    <property type="project" value="UniProtKB-KW"/>
</dbReference>
<dbReference type="InterPro" id="IPR029028">
    <property type="entry name" value="Alpha/beta_knot_MTases"/>
</dbReference>
<sequence length="224" mass="25394">MMLEELLQTYSKEGIIHHLHTFLTEERIARIDQVLACRLNSIEVALEAPYDIHNGLAVIRTAEALGVSQLHFINAQMKKGQGKNTTKGTLKWTRLTRHETLEDFLNKKKVLIAGACAEGEVPLEELPLDLPLCFLFGNEREGLSEEAKQQADILFKVPMYGMVESLNLSVAAAITLYDFLKRKRAHLGKEGDFTKQEILEEKARFYIRSLGIEQSNEILKRSLS</sequence>
<dbReference type="PANTHER" id="PTHR43453:SF1">
    <property type="entry name" value="TRNA_RRNA METHYLTRANSFERASE SPOU TYPE DOMAIN-CONTAINING PROTEIN"/>
    <property type="match status" value="1"/>
</dbReference>
<accession>A0ABS0B1L2</accession>
<evidence type="ECO:0000256" key="5">
    <source>
        <dbReference type="ARBA" id="ARBA00022694"/>
    </source>
</evidence>
<reference evidence="8 9" key="1">
    <citation type="submission" date="2020-01" db="EMBL/GenBank/DDBJ databases">
        <title>Draft genome sequence of Cand. Neptunochlamydia vexilliferae K9.</title>
        <authorList>
            <person name="Schulz F."/>
            <person name="Koestlbacher S."/>
            <person name="Wascher F."/>
            <person name="Pizzetti I."/>
            <person name="Horn M."/>
        </authorList>
    </citation>
    <scope>NUCLEOTIDE SEQUENCE [LARGE SCALE GENOMIC DNA]</scope>
    <source>
        <strain evidence="8 9">K9</strain>
    </source>
</reference>
<keyword evidence="2 8" id="KW-0489">Methyltransferase</keyword>
<keyword evidence="5" id="KW-0819">tRNA processing</keyword>
<gene>
    <name evidence="8" type="ORF">NEPTK9_001085</name>
</gene>
<evidence type="ECO:0000256" key="1">
    <source>
        <dbReference type="ARBA" id="ARBA00022555"/>
    </source>
</evidence>
<keyword evidence="1" id="KW-0820">tRNA-binding</keyword>
<evidence type="ECO:0000256" key="3">
    <source>
        <dbReference type="ARBA" id="ARBA00022679"/>
    </source>
</evidence>
<dbReference type="SUPFAM" id="SSF75217">
    <property type="entry name" value="alpha/beta knot"/>
    <property type="match status" value="1"/>
</dbReference>
<proteinExistence type="predicted"/>
<evidence type="ECO:0000313" key="8">
    <source>
        <dbReference type="EMBL" id="MBF5059571.1"/>
    </source>
</evidence>
<feature type="domain" description="tRNA/rRNA methyltransferase SpoU type" evidence="7">
    <location>
        <begin position="42"/>
        <end position="177"/>
    </location>
</feature>
<organism evidence="8 9">
    <name type="scientific">Candidatus Neptunichlamydia vexilliferae</name>
    <dbReference type="NCBI Taxonomy" id="1651774"/>
    <lineage>
        <taxon>Bacteria</taxon>
        <taxon>Pseudomonadati</taxon>
        <taxon>Chlamydiota</taxon>
        <taxon>Chlamydiia</taxon>
        <taxon>Parachlamydiales</taxon>
        <taxon>Simkaniaceae</taxon>
        <taxon>Candidatus Neptunichlamydia</taxon>
    </lineage>
</organism>
<dbReference type="EC" id="2.1.1.-" evidence="8"/>
<dbReference type="InterPro" id="IPR029026">
    <property type="entry name" value="tRNA_m1G_MTases_N"/>
</dbReference>
<dbReference type="InterPro" id="IPR001537">
    <property type="entry name" value="SpoU_MeTrfase"/>
</dbReference>
<comment type="caution">
    <text evidence="8">The sequence shown here is derived from an EMBL/GenBank/DDBJ whole genome shotgun (WGS) entry which is preliminary data.</text>
</comment>
<dbReference type="CDD" id="cd18092">
    <property type="entry name" value="SpoU-like_TrmH"/>
    <property type="match status" value="1"/>
</dbReference>
<keyword evidence="3 8" id="KW-0808">Transferase</keyword>
<keyword evidence="4" id="KW-0949">S-adenosyl-L-methionine</keyword>
<keyword evidence="6" id="KW-0694">RNA-binding</keyword>
<dbReference type="Proteomes" id="UP001194714">
    <property type="component" value="Unassembled WGS sequence"/>
</dbReference>
<dbReference type="PANTHER" id="PTHR43453">
    <property type="entry name" value="RRNA METHYLASE-LIKE"/>
    <property type="match status" value="1"/>
</dbReference>
<evidence type="ECO:0000313" key="9">
    <source>
        <dbReference type="Proteomes" id="UP001194714"/>
    </source>
</evidence>
<name>A0ABS0B1L2_9BACT</name>
<dbReference type="Gene3D" id="3.40.1280.10">
    <property type="match status" value="1"/>
</dbReference>
<evidence type="ECO:0000256" key="6">
    <source>
        <dbReference type="ARBA" id="ARBA00022884"/>
    </source>
</evidence>
<dbReference type="Pfam" id="PF00588">
    <property type="entry name" value="SpoU_methylase"/>
    <property type="match status" value="1"/>
</dbReference>
<evidence type="ECO:0000256" key="4">
    <source>
        <dbReference type="ARBA" id="ARBA00022691"/>
    </source>
</evidence>
<evidence type="ECO:0000259" key="7">
    <source>
        <dbReference type="Pfam" id="PF00588"/>
    </source>
</evidence>
<dbReference type="GO" id="GO:0032259">
    <property type="term" value="P:methylation"/>
    <property type="evidence" value="ECO:0007669"/>
    <property type="project" value="UniProtKB-KW"/>
</dbReference>
<dbReference type="EMBL" id="JAAEJV010000028">
    <property type="protein sequence ID" value="MBF5059571.1"/>
    <property type="molecule type" value="Genomic_DNA"/>
</dbReference>
<protein>
    <submittedName>
        <fullName evidence="8">tRNA/rRNA methyltransferase</fullName>
        <ecNumber evidence="8">2.1.1.-</ecNumber>
    </submittedName>
</protein>
<dbReference type="InterPro" id="IPR033671">
    <property type="entry name" value="TrmH"/>
</dbReference>